<keyword evidence="7" id="KW-0732">Signal</keyword>
<comment type="similarity">
    <text evidence="2">Belongs to the MmpS family.</text>
</comment>
<evidence type="ECO:0000313" key="9">
    <source>
        <dbReference type="Proteomes" id="UP000013961"/>
    </source>
</evidence>
<evidence type="ECO:0000256" key="3">
    <source>
        <dbReference type="ARBA" id="ARBA00022475"/>
    </source>
</evidence>
<dbReference type="GO" id="GO:0005886">
    <property type="term" value="C:plasma membrane"/>
    <property type="evidence" value="ECO:0007669"/>
    <property type="project" value="UniProtKB-SubCell"/>
</dbReference>
<dbReference type="KEGG" id="mabb:MASS_3524"/>
<gene>
    <name evidence="8" type="ORF">MASS_3524</name>
</gene>
<evidence type="ECO:0000256" key="1">
    <source>
        <dbReference type="ARBA" id="ARBA00004236"/>
    </source>
</evidence>
<evidence type="ECO:0000256" key="6">
    <source>
        <dbReference type="ARBA" id="ARBA00023136"/>
    </source>
</evidence>
<evidence type="ECO:0000256" key="5">
    <source>
        <dbReference type="ARBA" id="ARBA00022989"/>
    </source>
</evidence>
<dbReference type="Pfam" id="PF05423">
    <property type="entry name" value="Mycobact_memb"/>
    <property type="match status" value="1"/>
</dbReference>
<proteinExistence type="inferred from homology"/>
<feature type="signal peptide" evidence="7">
    <location>
        <begin position="1"/>
        <end position="21"/>
    </location>
</feature>
<name>A0AB33AEJ3_9MYCO</name>
<dbReference type="EMBL" id="CP004374">
    <property type="protein sequence ID" value="AGM30126.1"/>
    <property type="molecule type" value="Genomic_DNA"/>
</dbReference>
<protein>
    <recommendedName>
        <fullName evidence="10">Mycobacterium membrane protein</fullName>
    </recommendedName>
</protein>
<dbReference type="InterPro" id="IPR008693">
    <property type="entry name" value="MmpS"/>
</dbReference>
<dbReference type="Proteomes" id="UP000013961">
    <property type="component" value="Chromosome"/>
</dbReference>
<keyword evidence="6" id="KW-0472">Membrane</keyword>
<evidence type="ECO:0000256" key="2">
    <source>
        <dbReference type="ARBA" id="ARBA00007531"/>
    </source>
</evidence>
<dbReference type="AlphaFoldDB" id="A0AB33AEJ3"/>
<dbReference type="Gene3D" id="2.60.40.2880">
    <property type="entry name" value="MmpS1-5, C-terminal soluble domain"/>
    <property type="match status" value="1"/>
</dbReference>
<evidence type="ECO:0000256" key="7">
    <source>
        <dbReference type="SAM" id="SignalP"/>
    </source>
</evidence>
<feature type="chain" id="PRO_5044245435" description="Mycobacterium membrane protein" evidence="7">
    <location>
        <begin position="22"/>
        <end position="120"/>
    </location>
</feature>
<accession>A0AB33AEJ3</accession>
<comment type="subcellular location">
    <subcellularLocation>
        <location evidence="1">Cell membrane</location>
    </subcellularLocation>
</comment>
<dbReference type="RefSeq" id="WP_005101511.1">
    <property type="nucleotide sequence ID" value="NC_021282.1"/>
</dbReference>
<organism evidence="8 9">
    <name type="scientific">Mycobacteroides abscessus subsp. bolletii 50594</name>
    <dbReference type="NCBI Taxonomy" id="1303024"/>
    <lineage>
        <taxon>Bacteria</taxon>
        <taxon>Bacillati</taxon>
        <taxon>Actinomycetota</taxon>
        <taxon>Actinomycetes</taxon>
        <taxon>Mycobacteriales</taxon>
        <taxon>Mycobacteriaceae</taxon>
        <taxon>Mycobacteroides</taxon>
        <taxon>Mycobacteroides abscessus</taxon>
    </lineage>
</organism>
<keyword evidence="5" id="KW-1133">Transmembrane helix</keyword>
<sequence length="120" mass="12572">MALTATLMTACTAAVGATAFGASLAITPQPPDTVLYVISSDRPLTAITWRDSLGHMRDQPVDGAQRTWTWTFTSDVANPPYFVSAQSAGATVTCRLIVNGKVKVEDTTTTGHASTATCHG</sequence>
<keyword evidence="3" id="KW-1003">Cell membrane</keyword>
<dbReference type="InterPro" id="IPR038468">
    <property type="entry name" value="MmpS_C"/>
</dbReference>
<evidence type="ECO:0000313" key="8">
    <source>
        <dbReference type="EMBL" id="AGM30126.1"/>
    </source>
</evidence>
<evidence type="ECO:0000256" key="4">
    <source>
        <dbReference type="ARBA" id="ARBA00022692"/>
    </source>
</evidence>
<keyword evidence="4" id="KW-0812">Transmembrane</keyword>
<evidence type="ECO:0008006" key="10">
    <source>
        <dbReference type="Google" id="ProtNLM"/>
    </source>
</evidence>
<reference evidence="8 9" key="1">
    <citation type="journal article" date="2013" name="Genome Announc.">
        <title>Complete Genome Sequence of Mycobacterium massiliense Clinical Strain Asan 50594, Belonging to the Type II Genotype.</title>
        <authorList>
            <person name="Kim B.J."/>
            <person name="Kim B.R."/>
            <person name="Hong S.H."/>
            <person name="Seok S.H."/>
            <person name="Kook Y.H."/>
            <person name="Kim B.J."/>
        </authorList>
    </citation>
    <scope>NUCLEOTIDE SEQUENCE [LARGE SCALE GENOMIC DNA]</scope>
    <source>
        <strain evidence="8 9">50594</strain>
    </source>
</reference>